<proteinExistence type="predicted"/>
<dbReference type="Gene3D" id="1.10.630.10">
    <property type="entry name" value="Cytochrome P450"/>
    <property type="match status" value="1"/>
</dbReference>
<dbReference type="PANTHER" id="PTHR24293">
    <property type="entry name" value="CYTOCHROME P450 FAMILY 46 SUBFAMILY A"/>
    <property type="match status" value="1"/>
</dbReference>
<reference evidence="2" key="1">
    <citation type="submission" date="2015-07" db="EMBL/GenBank/DDBJ databases">
        <title>Transcriptome Assembly of Anthurium amnicola.</title>
        <authorList>
            <person name="Suzuki J."/>
        </authorList>
    </citation>
    <scope>NUCLEOTIDE SEQUENCE</scope>
</reference>
<evidence type="ECO:0000256" key="1">
    <source>
        <dbReference type="SAM" id="Phobius"/>
    </source>
</evidence>
<dbReference type="GO" id="GO:0006707">
    <property type="term" value="P:cholesterol catabolic process"/>
    <property type="evidence" value="ECO:0007669"/>
    <property type="project" value="InterPro"/>
</dbReference>
<dbReference type="AlphaFoldDB" id="A0A1D1YAW8"/>
<feature type="transmembrane region" description="Helical" evidence="1">
    <location>
        <begin position="309"/>
        <end position="329"/>
    </location>
</feature>
<dbReference type="PANTHER" id="PTHR24293:SF0">
    <property type="entry name" value="CYP46A1 PROTEIN-RELATED"/>
    <property type="match status" value="1"/>
</dbReference>
<accession>A0A1D1YAW8</accession>
<dbReference type="GO" id="GO:0005506">
    <property type="term" value="F:iron ion binding"/>
    <property type="evidence" value="ECO:0007669"/>
    <property type="project" value="InterPro"/>
</dbReference>
<feature type="transmembrane region" description="Helical" evidence="1">
    <location>
        <begin position="6"/>
        <end position="25"/>
    </location>
</feature>
<dbReference type="EMBL" id="GDJX01016157">
    <property type="protein sequence ID" value="JAT51779.1"/>
    <property type="molecule type" value="Transcribed_RNA"/>
</dbReference>
<sequence length="331" mass="37825">MLDLTSLANFLVLGVIGWITYKIYIWPFYISPLRKIPGPPSDSPFYGNIKALITEQPDNQEPQLQWVNKYGTIVKYNGLFNKPTLFITDQKIIQEMTSSRTYDFIKPFRPGALAFIGNGLVLAEGDDHKRQKKMMSPAFFHSNIKEMIPTFIHVTSTLKGLIENEVKLGKPDINFTPLITKTTLDIIGLVGFSYEFNSLTSSNELAEAYNSVLNRPISTLRITITLLGSYIPILRELPIEANKRFKNSCAIITRVSKKLVEEKSKKAENGELKEKDLISLLININKTLPAEEKMTNEELKSQVIKKKLIITYFIYLFVYLFISFSGEYFRL</sequence>
<evidence type="ECO:0000313" key="2">
    <source>
        <dbReference type="EMBL" id="JAT51779.1"/>
    </source>
</evidence>
<protein>
    <submittedName>
        <fullName evidence="2">Cytochrome P450 3A21</fullName>
    </submittedName>
</protein>
<dbReference type="SUPFAM" id="SSF48264">
    <property type="entry name" value="Cytochrome P450"/>
    <property type="match status" value="1"/>
</dbReference>
<dbReference type="InterPro" id="IPR001128">
    <property type="entry name" value="Cyt_P450"/>
</dbReference>
<name>A0A1D1YAW8_9ARAE</name>
<dbReference type="Pfam" id="PF00067">
    <property type="entry name" value="p450"/>
    <property type="match status" value="1"/>
</dbReference>
<dbReference type="InterPro" id="IPR036396">
    <property type="entry name" value="Cyt_P450_sf"/>
</dbReference>
<keyword evidence="1" id="KW-1133">Transmembrane helix</keyword>
<dbReference type="InterPro" id="IPR039983">
    <property type="entry name" value="CYP46A1"/>
</dbReference>
<keyword evidence="1" id="KW-0472">Membrane</keyword>
<gene>
    <name evidence="2" type="primary">CYP3A21_0</name>
    <name evidence="2" type="ORF">g.125964</name>
</gene>
<organism evidence="2">
    <name type="scientific">Anthurium amnicola</name>
    <dbReference type="NCBI Taxonomy" id="1678845"/>
    <lineage>
        <taxon>Eukaryota</taxon>
        <taxon>Viridiplantae</taxon>
        <taxon>Streptophyta</taxon>
        <taxon>Embryophyta</taxon>
        <taxon>Tracheophyta</taxon>
        <taxon>Spermatophyta</taxon>
        <taxon>Magnoliopsida</taxon>
        <taxon>Liliopsida</taxon>
        <taxon>Araceae</taxon>
        <taxon>Pothoideae</taxon>
        <taxon>Potheae</taxon>
        <taxon>Anthurium</taxon>
    </lineage>
</organism>
<dbReference type="GO" id="GO:0033781">
    <property type="term" value="F:cholesterol 24-hydroxylase activity"/>
    <property type="evidence" value="ECO:0007669"/>
    <property type="project" value="InterPro"/>
</dbReference>
<dbReference type="GO" id="GO:0020037">
    <property type="term" value="F:heme binding"/>
    <property type="evidence" value="ECO:0007669"/>
    <property type="project" value="InterPro"/>
</dbReference>
<keyword evidence="1" id="KW-0812">Transmembrane</keyword>